<name>Q1LQ16_CUPMC</name>
<sequence length="157" mass="17262">MPFLLSSGAGDRSRTYDLRITNALLYQLSYTGETLNLRNLFYRLVSICAVACESIESDRARNNISDFLFCEAPGATFFNVPPWQSLFGGCCQPRPWATDGNHRTSGALVAGEKTGKACRFFTDCRAAVGFSKADRAPRRPVLVETGSTRYALAASSW</sequence>
<dbReference type="EMBL" id="CP000352">
    <property type="protein sequence ID" value="ABF07760.1"/>
    <property type="molecule type" value="Genomic_DNA"/>
</dbReference>
<dbReference type="AlphaFoldDB" id="Q1LQ16"/>
<evidence type="ECO:0000313" key="2">
    <source>
        <dbReference type="Proteomes" id="UP000002429"/>
    </source>
</evidence>
<organism evidence="1 2">
    <name type="scientific">Cupriavidus metallidurans (strain ATCC 43123 / DSM 2839 / NBRC 102507 / CH34)</name>
    <name type="common">Ralstonia metallidurans</name>
    <dbReference type="NCBI Taxonomy" id="266264"/>
    <lineage>
        <taxon>Bacteria</taxon>
        <taxon>Pseudomonadati</taxon>
        <taxon>Pseudomonadota</taxon>
        <taxon>Betaproteobacteria</taxon>
        <taxon>Burkholderiales</taxon>
        <taxon>Burkholderiaceae</taxon>
        <taxon>Cupriavidus</taxon>
    </lineage>
</organism>
<accession>Q1LQ16</accession>
<reference evidence="2" key="1">
    <citation type="journal article" date="2010" name="PLoS ONE">
        <title>The complete genome sequence of Cupriavidus metallidurans strain CH34, a master survivalist in harsh and anthropogenic environments.</title>
        <authorList>
            <person name="Janssen P.J."/>
            <person name="Van Houdt R."/>
            <person name="Moors H."/>
            <person name="Monsieurs P."/>
            <person name="Morin N."/>
            <person name="Michaux A."/>
            <person name="Benotmane M.A."/>
            <person name="Leys N."/>
            <person name="Vallaeys T."/>
            <person name="Lapidus A."/>
            <person name="Monchy S."/>
            <person name="Medigue C."/>
            <person name="Taghavi S."/>
            <person name="McCorkle S."/>
            <person name="Dunn J."/>
            <person name="van der Lelie D."/>
            <person name="Mergeay M."/>
        </authorList>
    </citation>
    <scope>NUCLEOTIDE SEQUENCE [LARGE SCALE GENOMIC DNA]</scope>
    <source>
        <strain evidence="2">ATCC 43123 / DSM 2839 / NBRC 102507 / CH34</strain>
    </source>
</reference>
<dbReference type="AntiFam" id="ANF00012">
    <property type="entry name" value="tRNA translation"/>
</dbReference>
<evidence type="ECO:0000313" key="1">
    <source>
        <dbReference type="EMBL" id="ABF07760.1"/>
    </source>
</evidence>
<dbReference type="HOGENOM" id="CLU_1676419_0_0_4"/>
<keyword evidence="2" id="KW-1185">Reference proteome</keyword>
<proteinExistence type="predicted"/>
<protein>
    <submittedName>
        <fullName evidence="1">Uncharacterized protein</fullName>
    </submittedName>
</protein>
<dbReference type="Proteomes" id="UP000002429">
    <property type="component" value="Chromosome"/>
</dbReference>
<gene>
    <name evidence="1" type="ordered locus">Rmet_0874</name>
</gene>
<dbReference type="KEGG" id="rme:Rmet_0874"/>